<dbReference type="InterPro" id="IPR016181">
    <property type="entry name" value="Acyl_CoA_acyltransferase"/>
</dbReference>
<dbReference type="SUPFAM" id="SSF55729">
    <property type="entry name" value="Acyl-CoA N-acyltransferases (Nat)"/>
    <property type="match status" value="1"/>
</dbReference>
<dbReference type="AlphaFoldDB" id="A0A1G9YWT2"/>
<dbReference type="PROSITE" id="PS51186">
    <property type="entry name" value="GNAT"/>
    <property type="match status" value="1"/>
</dbReference>
<dbReference type="Gene3D" id="3.40.630.30">
    <property type="match status" value="1"/>
</dbReference>
<proteinExistence type="predicted"/>
<keyword evidence="2" id="KW-0808">Transferase</keyword>
<accession>A0A1G9YWT2</accession>
<dbReference type="PANTHER" id="PTHR39173:SF1">
    <property type="entry name" value="ACETYLTRANSFERASE"/>
    <property type="match status" value="1"/>
</dbReference>
<name>A0A1G9YWT2_9ACTN</name>
<dbReference type="EMBL" id="FNIC01000002">
    <property type="protein sequence ID" value="SDN12991.1"/>
    <property type="molecule type" value="Genomic_DNA"/>
</dbReference>
<organism evidence="2 3">
    <name type="scientific">Nocardioides szechwanensis</name>
    <dbReference type="NCBI Taxonomy" id="1005944"/>
    <lineage>
        <taxon>Bacteria</taxon>
        <taxon>Bacillati</taxon>
        <taxon>Actinomycetota</taxon>
        <taxon>Actinomycetes</taxon>
        <taxon>Propionibacteriales</taxon>
        <taxon>Nocardioidaceae</taxon>
        <taxon>Nocardioides</taxon>
    </lineage>
</organism>
<evidence type="ECO:0000313" key="2">
    <source>
        <dbReference type="EMBL" id="SDN12991.1"/>
    </source>
</evidence>
<reference evidence="2 3" key="1">
    <citation type="submission" date="2016-10" db="EMBL/GenBank/DDBJ databases">
        <authorList>
            <person name="de Groot N.N."/>
        </authorList>
    </citation>
    <scope>NUCLEOTIDE SEQUENCE [LARGE SCALE GENOMIC DNA]</scope>
    <source>
        <strain evidence="2 3">CGMCC 1.11147</strain>
    </source>
</reference>
<dbReference type="InterPro" id="IPR000182">
    <property type="entry name" value="GNAT_dom"/>
</dbReference>
<dbReference type="Proteomes" id="UP000199004">
    <property type="component" value="Unassembled WGS sequence"/>
</dbReference>
<gene>
    <name evidence="2" type="ORF">SAMN05192576_1505</name>
</gene>
<sequence>MCPVTDLAVPDPRLLESWAACVRDFDEGPMDGSGDWHLPAGWRDDLSERGCRVVVDDLLPHADATRPLPDDRVPCDYYWVTDGDPAGEPAVVVGFLALRHRLNAFLLEEGGHIGYSIRPARRQEGHASRALSLAVRRAADLGLDRVLVTCDETNEPSRRTIESNGGRYEDSRKGKRRYWIDTGA</sequence>
<dbReference type="PANTHER" id="PTHR39173">
    <property type="entry name" value="ACETYLTRANSFERASE"/>
    <property type="match status" value="1"/>
</dbReference>
<evidence type="ECO:0000313" key="3">
    <source>
        <dbReference type="Proteomes" id="UP000199004"/>
    </source>
</evidence>
<dbReference type="GO" id="GO:0016747">
    <property type="term" value="F:acyltransferase activity, transferring groups other than amino-acyl groups"/>
    <property type="evidence" value="ECO:0007669"/>
    <property type="project" value="InterPro"/>
</dbReference>
<protein>
    <submittedName>
        <fullName evidence="2">Predicted acetyltransferase</fullName>
    </submittedName>
</protein>
<dbReference type="STRING" id="1005944.SAMN05192576_1505"/>
<evidence type="ECO:0000259" key="1">
    <source>
        <dbReference type="PROSITE" id="PS51186"/>
    </source>
</evidence>
<feature type="domain" description="N-acetyltransferase" evidence="1">
    <location>
        <begin position="20"/>
        <end position="184"/>
    </location>
</feature>
<dbReference type="Pfam" id="PF13302">
    <property type="entry name" value="Acetyltransf_3"/>
    <property type="match status" value="1"/>
</dbReference>
<keyword evidence="3" id="KW-1185">Reference proteome</keyword>